<dbReference type="AlphaFoldDB" id="A0A0B8NBN1"/>
<feature type="domain" description="Metallo-beta-lactamase" evidence="2">
    <location>
        <begin position="8"/>
        <end position="200"/>
    </location>
</feature>
<gene>
    <name evidence="3" type="ORF">NSK11_contig00020-0026</name>
</gene>
<dbReference type="EMBL" id="BBYQ01000020">
    <property type="protein sequence ID" value="GAP27547.1"/>
    <property type="molecule type" value="Genomic_DNA"/>
</dbReference>
<name>A0A0B8NBN1_9NOCA</name>
<dbReference type="RefSeq" id="WP_033086528.1">
    <property type="nucleotide sequence ID" value="NZ_AP017900.1"/>
</dbReference>
<evidence type="ECO:0000256" key="1">
    <source>
        <dbReference type="ARBA" id="ARBA00022801"/>
    </source>
</evidence>
<keyword evidence="4" id="KW-1185">Reference proteome</keyword>
<protein>
    <recommendedName>
        <fullName evidence="2">Metallo-beta-lactamase domain-containing protein</fullName>
    </recommendedName>
</protein>
<dbReference type="InterPro" id="IPR036866">
    <property type="entry name" value="RibonucZ/Hydroxyglut_hydro"/>
</dbReference>
<dbReference type="Pfam" id="PF12706">
    <property type="entry name" value="Lactamase_B_2"/>
    <property type="match status" value="1"/>
</dbReference>
<organism evidence="3 4">
    <name type="scientific">Nocardia seriolae</name>
    <dbReference type="NCBI Taxonomy" id="37332"/>
    <lineage>
        <taxon>Bacteria</taxon>
        <taxon>Bacillati</taxon>
        <taxon>Actinomycetota</taxon>
        <taxon>Actinomycetes</taxon>
        <taxon>Mycobacteriales</taxon>
        <taxon>Nocardiaceae</taxon>
        <taxon>Nocardia</taxon>
    </lineage>
</organism>
<dbReference type="PANTHER" id="PTHR43546:SF9">
    <property type="entry name" value="L-ASCORBATE-6-PHOSPHATE LACTONASE ULAG-RELATED"/>
    <property type="match status" value="1"/>
</dbReference>
<proteinExistence type="predicted"/>
<accession>A0A0B8NBN1</accession>
<evidence type="ECO:0000313" key="3">
    <source>
        <dbReference type="EMBL" id="GAP27547.1"/>
    </source>
</evidence>
<dbReference type="SUPFAM" id="SSF56281">
    <property type="entry name" value="Metallo-hydrolase/oxidoreductase"/>
    <property type="match status" value="1"/>
</dbReference>
<dbReference type="Proteomes" id="UP000037179">
    <property type="component" value="Unassembled WGS sequence"/>
</dbReference>
<evidence type="ECO:0000259" key="2">
    <source>
        <dbReference type="SMART" id="SM00849"/>
    </source>
</evidence>
<dbReference type="InterPro" id="IPR001279">
    <property type="entry name" value="Metallo-B-lactamas"/>
</dbReference>
<dbReference type="GO" id="GO:0016787">
    <property type="term" value="F:hydrolase activity"/>
    <property type="evidence" value="ECO:0007669"/>
    <property type="project" value="UniProtKB-KW"/>
</dbReference>
<comment type="caution">
    <text evidence="3">The sequence shown here is derived from an EMBL/GenBank/DDBJ whole genome shotgun (WGS) entry which is preliminary data.</text>
</comment>
<dbReference type="InterPro" id="IPR050114">
    <property type="entry name" value="UPF0173_UPF0282_UlaG_hydrolase"/>
</dbReference>
<dbReference type="GeneID" id="93369743"/>
<dbReference type="SMART" id="SM00849">
    <property type="entry name" value="Lactamase_B"/>
    <property type="match status" value="1"/>
</dbReference>
<evidence type="ECO:0000313" key="4">
    <source>
        <dbReference type="Proteomes" id="UP000037179"/>
    </source>
</evidence>
<reference evidence="3 4" key="2">
    <citation type="journal article" date="2016" name="Genome Announc.">
        <title>Draft Genome Sequence of Erythromycin- and Oxytetracycline-Sensitive Nocardia seriolae Strain U-1 (NBRC 110359).</title>
        <authorList>
            <person name="Imajoh M."/>
            <person name="Sukeda M."/>
            <person name="Shimizu M."/>
            <person name="Yamane J."/>
            <person name="Ohnishi K."/>
            <person name="Oshima S."/>
        </authorList>
    </citation>
    <scope>NUCLEOTIDE SEQUENCE [LARGE SCALE GENOMIC DNA]</scope>
    <source>
        <strain evidence="3 4">U-1</strain>
    </source>
</reference>
<dbReference type="Gene3D" id="3.60.15.10">
    <property type="entry name" value="Ribonuclease Z/Hydroxyacylglutathione hydrolase-like"/>
    <property type="match status" value="1"/>
</dbReference>
<reference evidence="4" key="1">
    <citation type="submission" date="2015-07" db="EMBL/GenBank/DDBJ databases">
        <title>Nocardia seriolae U-1 whole genome shotgun sequence.</title>
        <authorList>
            <person name="Imajoh M."/>
            <person name="Fukumoto Y."/>
            <person name="Sukeda M."/>
            <person name="Yamane J."/>
            <person name="Yamasaki K."/>
            <person name="Shimizu M."/>
            <person name="Ohnishi K."/>
            <person name="Oshima S."/>
        </authorList>
    </citation>
    <scope>NUCLEOTIDE SEQUENCE [LARGE SCALE GENOMIC DNA]</scope>
    <source>
        <strain evidence="4">U-1</strain>
    </source>
</reference>
<dbReference type="PANTHER" id="PTHR43546">
    <property type="entry name" value="UPF0173 METAL-DEPENDENT HYDROLASE MJ1163-RELATED"/>
    <property type="match status" value="1"/>
</dbReference>
<keyword evidence="1" id="KW-0378">Hydrolase</keyword>
<sequence length="248" mass="26625">MLTVTRVVHASALLDFGGARILTDPWLSETRFYRQGEPRAFATAADLPELSGIVISHGHYDHCDLAALVGYPDKSVPFAVEPGLAKQVRAAGFSNVVELAPWQSTRLGPVEVTAAPASHGVPEVTFVLRADGHTVFFGADTLRIAELDEIARRFPDLELALLPVNGLRIRPALNKQVVMDAVEAADLARALRPRVAVPIHYAFSSGPLGDRLMTKGDRAGADHFRAAAADLAPDTTVQILPTGHEFAL</sequence>